<accession>A0A1N6U474</accession>
<dbReference type="PROSITE" id="PS01031">
    <property type="entry name" value="SHSP"/>
    <property type="match status" value="1"/>
</dbReference>
<evidence type="ECO:0000256" key="2">
    <source>
        <dbReference type="RuleBase" id="RU003616"/>
    </source>
</evidence>
<organism evidence="4 5">
    <name type="scientific">Alkalispirochaeta americana</name>
    <dbReference type="NCBI Taxonomy" id="159291"/>
    <lineage>
        <taxon>Bacteria</taxon>
        <taxon>Pseudomonadati</taxon>
        <taxon>Spirochaetota</taxon>
        <taxon>Spirochaetia</taxon>
        <taxon>Spirochaetales</taxon>
        <taxon>Spirochaetaceae</taxon>
        <taxon>Alkalispirochaeta</taxon>
    </lineage>
</organism>
<dbReference type="Pfam" id="PF00011">
    <property type="entry name" value="HSP20"/>
    <property type="match status" value="1"/>
</dbReference>
<dbReference type="RefSeq" id="WP_076489068.1">
    <property type="nucleotide sequence ID" value="NZ_FTMS01000011.1"/>
</dbReference>
<keyword evidence="4" id="KW-0346">Stress response</keyword>
<dbReference type="InterPro" id="IPR008978">
    <property type="entry name" value="HSP20-like_chaperone"/>
</dbReference>
<dbReference type="InterPro" id="IPR002068">
    <property type="entry name" value="A-crystallin/Hsp20_dom"/>
</dbReference>
<comment type="similarity">
    <text evidence="1 2">Belongs to the small heat shock protein (HSP20) family.</text>
</comment>
<name>A0A1N6U474_9SPIO</name>
<dbReference type="CDD" id="cd06464">
    <property type="entry name" value="ACD_sHsps-like"/>
    <property type="match status" value="1"/>
</dbReference>
<evidence type="ECO:0000313" key="5">
    <source>
        <dbReference type="Proteomes" id="UP000186400"/>
    </source>
</evidence>
<gene>
    <name evidence="4" type="ORF">SAMN05920897_11199</name>
</gene>
<dbReference type="EMBL" id="FTMS01000011">
    <property type="protein sequence ID" value="SIQ60404.1"/>
    <property type="molecule type" value="Genomic_DNA"/>
</dbReference>
<protein>
    <submittedName>
        <fullName evidence="4">Heat shock protein Hsp20</fullName>
    </submittedName>
</protein>
<feature type="domain" description="SHSP" evidence="3">
    <location>
        <begin position="43"/>
        <end position="160"/>
    </location>
</feature>
<keyword evidence="5" id="KW-1185">Reference proteome</keyword>
<evidence type="ECO:0000313" key="4">
    <source>
        <dbReference type="EMBL" id="SIQ60404.1"/>
    </source>
</evidence>
<dbReference type="AlphaFoldDB" id="A0A1N6U474"/>
<proteinExistence type="inferred from homology"/>
<dbReference type="STRING" id="159291.SAMN05920897_11199"/>
<dbReference type="Proteomes" id="UP000186400">
    <property type="component" value="Unassembled WGS sequence"/>
</dbReference>
<reference evidence="5" key="1">
    <citation type="submission" date="2017-01" db="EMBL/GenBank/DDBJ databases">
        <authorList>
            <person name="Varghese N."/>
            <person name="Submissions S."/>
        </authorList>
    </citation>
    <scope>NUCLEOTIDE SEQUENCE [LARGE SCALE GENOMIC DNA]</scope>
    <source>
        <strain evidence="5">ASpG1</strain>
    </source>
</reference>
<dbReference type="SUPFAM" id="SSF49764">
    <property type="entry name" value="HSP20-like chaperones"/>
    <property type="match status" value="1"/>
</dbReference>
<dbReference type="Gene3D" id="2.60.40.790">
    <property type="match status" value="1"/>
</dbReference>
<sequence>MHNRDYLDLGQLFDHIFEATEEFANTFGDLGFDFRKSAEHRNYYSLYSFPPANIYMMPDKTIVFEFALAGYRDTQVSLEFSGDYMVLSAAEPEACANADQVIFFHRRLKLKEIPPQKYYVPEDKFDREQAKAVFRNGILKVTVPSREEVRNPGGMKIKIVSDED</sequence>
<evidence type="ECO:0000259" key="3">
    <source>
        <dbReference type="PROSITE" id="PS01031"/>
    </source>
</evidence>
<dbReference type="OrthoDB" id="369397at2"/>
<evidence type="ECO:0000256" key="1">
    <source>
        <dbReference type="PROSITE-ProRule" id="PRU00285"/>
    </source>
</evidence>